<dbReference type="GO" id="GO:0005737">
    <property type="term" value="C:cytoplasm"/>
    <property type="evidence" value="ECO:0007669"/>
    <property type="project" value="TreeGrafter"/>
</dbReference>
<name>A0A974BT96_XENLA</name>
<organism evidence="2 3">
    <name type="scientific">Xenopus laevis</name>
    <name type="common">African clawed frog</name>
    <dbReference type="NCBI Taxonomy" id="8355"/>
    <lineage>
        <taxon>Eukaryota</taxon>
        <taxon>Metazoa</taxon>
        <taxon>Chordata</taxon>
        <taxon>Craniata</taxon>
        <taxon>Vertebrata</taxon>
        <taxon>Euteleostomi</taxon>
        <taxon>Amphibia</taxon>
        <taxon>Batrachia</taxon>
        <taxon>Anura</taxon>
        <taxon>Pipoidea</taxon>
        <taxon>Pipidae</taxon>
        <taxon>Xenopodinae</taxon>
        <taxon>Xenopus</taxon>
        <taxon>Xenopus</taxon>
    </lineage>
</organism>
<feature type="region of interest" description="Disordered" evidence="1">
    <location>
        <begin position="1"/>
        <end position="27"/>
    </location>
</feature>
<dbReference type="AlphaFoldDB" id="A0A974BT96"/>
<dbReference type="PANTHER" id="PTHR18460">
    <property type="entry name" value="TEL2 INTERACTING PROTEIN 1 TTI1 FAMILY MEMBER"/>
    <property type="match status" value="1"/>
</dbReference>
<dbReference type="InterPro" id="IPR016024">
    <property type="entry name" value="ARM-type_fold"/>
</dbReference>
<dbReference type="EMBL" id="CM004483">
    <property type="protein sequence ID" value="OCT60554.1"/>
    <property type="molecule type" value="Genomic_DNA"/>
</dbReference>
<dbReference type="OMA" id="QSCENGI"/>
<accession>A0A974BT96</accession>
<protein>
    <submittedName>
        <fullName evidence="2">Uncharacterized protein</fullName>
    </submittedName>
</protein>
<dbReference type="SUPFAM" id="SSF48371">
    <property type="entry name" value="ARM repeat"/>
    <property type="match status" value="1"/>
</dbReference>
<proteinExistence type="predicted"/>
<dbReference type="Proteomes" id="UP000694892">
    <property type="component" value="Chromosome 9_10S"/>
</dbReference>
<dbReference type="InterPro" id="IPR052587">
    <property type="entry name" value="TELO2-interacting_protein_1"/>
</dbReference>
<evidence type="ECO:0000313" key="3">
    <source>
        <dbReference type="Proteomes" id="UP000694892"/>
    </source>
</evidence>
<dbReference type="InterPro" id="IPR049362">
    <property type="entry name" value="TTI1_rpt"/>
</dbReference>
<gene>
    <name evidence="2" type="ORF">XELAEV_18046578mg</name>
</gene>
<evidence type="ECO:0000313" key="2">
    <source>
        <dbReference type="EMBL" id="OCT60554.1"/>
    </source>
</evidence>
<reference evidence="3" key="1">
    <citation type="journal article" date="2016" name="Nature">
        <title>Genome evolution in the allotetraploid frog Xenopus laevis.</title>
        <authorList>
            <person name="Session A.M."/>
            <person name="Uno Y."/>
            <person name="Kwon T."/>
            <person name="Chapman J.A."/>
            <person name="Toyoda A."/>
            <person name="Takahashi S."/>
            <person name="Fukui A."/>
            <person name="Hikosaka A."/>
            <person name="Suzuki A."/>
            <person name="Kondo M."/>
            <person name="van Heeringen S.J."/>
            <person name="Quigley I."/>
            <person name="Heinz S."/>
            <person name="Ogino H."/>
            <person name="Ochi H."/>
            <person name="Hellsten U."/>
            <person name="Lyons J.B."/>
            <person name="Simakov O."/>
            <person name="Putnam N."/>
            <person name="Stites J."/>
            <person name="Kuroki Y."/>
            <person name="Tanaka T."/>
            <person name="Michiue T."/>
            <person name="Watanabe M."/>
            <person name="Bogdanovic O."/>
            <person name="Lister R."/>
            <person name="Georgiou G."/>
            <person name="Paranjpe S.S."/>
            <person name="van Kruijsbergen I."/>
            <person name="Shu S."/>
            <person name="Carlson J."/>
            <person name="Kinoshita T."/>
            <person name="Ohta Y."/>
            <person name="Mawaribuchi S."/>
            <person name="Jenkins J."/>
            <person name="Grimwood J."/>
            <person name="Schmutz J."/>
            <person name="Mitros T."/>
            <person name="Mozaffari S.V."/>
            <person name="Suzuki Y."/>
            <person name="Haramoto Y."/>
            <person name="Yamamoto T.S."/>
            <person name="Takagi C."/>
            <person name="Heald R."/>
            <person name="Miller K."/>
            <person name="Haudenschild C."/>
            <person name="Kitzman J."/>
            <person name="Nakayama T."/>
            <person name="Izutsu Y."/>
            <person name="Robert J."/>
            <person name="Fortriede J."/>
            <person name="Burns K."/>
            <person name="Lotay V."/>
            <person name="Karimi K."/>
            <person name="Yasuoka Y."/>
            <person name="Dichmann D.S."/>
            <person name="Flajnik M.F."/>
            <person name="Houston D.W."/>
            <person name="Shendure J."/>
            <person name="DuPasquier L."/>
            <person name="Vize P.D."/>
            <person name="Zorn A.M."/>
            <person name="Ito M."/>
            <person name="Marcotte E.M."/>
            <person name="Wallingford J.B."/>
            <person name="Ito Y."/>
            <person name="Asashima M."/>
            <person name="Ueno N."/>
            <person name="Matsuda Y."/>
            <person name="Veenstra G.J."/>
            <person name="Fujiyama A."/>
            <person name="Harland R.M."/>
            <person name="Taira M."/>
            <person name="Rokhsar D.S."/>
        </authorList>
    </citation>
    <scope>NUCLEOTIDE SEQUENCE [LARGE SCALE GENOMIC DNA]</scope>
    <source>
        <strain evidence="3">J</strain>
    </source>
</reference>
<dbReference type="Pfam" id="PF21547">
    <property type="entry name" value="TTI1"/>
    <property type="match status" value="1"/>
</dbReference>
<dbReference type="Pfam" id="PF24176">
    <property type="entry name" value="TPR_TTI1_2nd"/>
    <property type="match status" value="1"/>
</dbReference>
<evidence type="ECO:0000256" key="1">
    <source>
        <dbReference type="SAM" id="MobiDB-lite"/>
    </source>
</evidence>
<sequence>MFTRVPPPSPEQDGCLTSHLSPQHRASPSVGAAGIKVEVLDGSSRVLDVSELLDIVRPLLEEYIDPVKWHLYACQSSHDLGNQLALLSLGSSSKPTLRDMSVNAWKLCLQLEGISLCTSIRNFLLSVAHTVSALYPLLEKAGDQSPMVSGAAMVAMGEVSLACGYQDVSQLIEANADYLASEVLVGLRHLWWKYGGPRCVLQAMLQNSGPSLLPLLGELVQDLLSALDQSCENGIQILRPVLNSLVDHLGQWYPLEDKPVVPQLSQGQPNVGILVQEIKELLQDHIKQQQLARGELQEENEEL</sequence>
<feature type="compositionally biased region" description="Pro residues" evidence="1">
    <location>
        <begin position="1"/>
        <end position="10"/>
    </location>
</feature>
<dbReference type="PANTHER" id="PTHR18460:SF3">
    <property type="entry name" value="TELO2-INTERACTING PROTEIN 1 HOMOLOG"/>
    <property type="match status" value="1"/>
</dbReference>